<sequence>MNFLLKSEQFPFPEDESIFFNLLKALALWTEKTNDQSVVMMASSICSLIFNLTSENDLLNHAGFSSSCLDSLSRLVARSLASWGQGMSDAAKADMDLLEIVIAGYSRWAARFPQIRKAVEG</sequence>
<evidence type="ECO:0000313" key="2">
    <source>
        <dbReference type="Proteomes" id="UP000436088"/>
    </source>
</evidence>
<dbReference type="PANTHER" id="PTHR13109">
    <property type="entry name" value="NEUROCHONDRIN"/>
    <property type="match status" value="1"/>
</dbReference>
<evidence type="ECO:0000313" key="1">
    <source>
        <dbReference type="EMBL" id="KAE8732809.1"/>
    </source>
</evidence>
<evidence type="ECO:0008006" key="3">
    <source>
        <dbReference type="Google" id="ProtNLM"/>
    </source>
</evidence>
<proteinExistence type="predicted"/>
<dbReference type="Proteomes" id="UP000436088">
    <property type="component" value="Unassembled WGS sequence"/>
</dbReference>
<dbReference type="AlphaFoldDB" id="A0A6A3D0D9"/>
<dbReference type="PANTHER" id="PTHR13109:SF7">
    <property type="entry name" value="NEUROCHONDRIN"/>
    <property type="match status" value="1"/>
</dbReference>
<organism evidence="1 2">
    <name type="scientific">Hibiscus syriacus</name>
    <name type="common">Rose of Sharon</name>
    <dbReference type="NCBI Taxonomy" id="106335"/>
    <lineage>
        <taxon>Eukaryota</taxon>
        <taxon>Viridiplantae</taxon>
        <taxon>Streptophyta</taxon>
        <taxon>Embryophyta</taxon>
        <taxon>Tracheophyta</taxon>
        <taxon>Spermatophyta</taxon>
        <taxon>Magnoliopsida</taxon>
        <taxon>eudicotyledons</taxon>
        <taxon>Gunneridae</taxon>
        <taxon>Pentapetalae</taxon>
        <taxon>rosids</taxon>
        <taxon>malvids</taxon>
        <taxon>Malvales</taxon>
        <taxon>Malvaceae</taxon>
        <taxon>Malvoideae</taxon>
        <taxon>Hibiscus</taxon>
    </lineage>
</organism>
<comment type="caution">
    <text evidence="1">The sequence shown here is derived from an EMBL/GenBank/DDBJ whole genome shotgun (WGS) entry which is preliminary data.</text>
</comment>
<dbReference type="EMBL" id="VEPZ02000133">
    <property type="protein sequence ID" value="KAE8732809.1"/>
    <property type="molecule type" value="Genomic_DNA"/>
</dbReference>
<gene>
    <name evidence="1" type="ORF">F3Y22_tig00001728pilonHSYRG00062</name>
</gene>
<reference evidence="1" key="1">
    <citation type="submission" date="2019-09" db="EMBL/GenBank/DDBJ databases">
        <title>Draft genome information of white flower Hibiscus syriacus.</title>
        <authorList>
            <person name="Kim Y.-M."/>
        </authorList>
    </citation>
    <scope>NUCLEOTIDE SEQUENCE [LARGE SCALE GENOMIC DNA]</scope>
    <source>
        <strain evidence="1">YM2019G1</strain>
    </source>
</reference>
<keyword evidence="2" id="KW-1185">Reference proteome</keyword>
<accession>A0A6A3D0D9</accession>
<name>A0A6A3D0D9_HIBSY</name>
<dbReference type="InterPro" id="IPR008709">
    <property type="entry name" value="Neurochondrin"/>
</dbReference>
<protein>
    <recommendedName>
        <fullName evidence="3">Neurochondrin family protein</fullName>
    </recommendedName>
</protein>